<reference evidence="2 3" key="1">
    <citation type="journal article" date="2011" name="Front. Microbiol.">
        <title>Genomic signatures of strain selection and enhancement in Bacillus atrophaeus var. globigii, a historical biowarfare simulant.</title>
        <authorList>
            <person name="Gibbons H.S."/>
            <person name="Broomall S.M."/>
            <person name="McNew L.A."/>
            <person name="Daligault H."/>
            <person name="Chapman C."/>
            <person name="Bruce D."/>
            <person name="Karavis M."/>
            <person name="Krepps M."/>
            <person name="McGregor P.A."/>
            <person name="Hong C."/>
            <person name="Park K.H."/>
            <person name="Akmal A."/>
            <person name="Feldman A."/>
            <person name="Lin J.S."/>
            <person name="Chang W.E."/>
            <person name="Higgs B.W."/>
            <person name="Demirev P."/>
            <person name="Lindquist J."/>
            <person name="Liem A."/>
            <person name="Fochler E."/>
            <person name="Read T.D."/>
            <person name="Tapia R."/>
            <person name="Johnson S."/>
            <person name="Bishop-Lilly K.A."/>
            <person name="Detter C."/>
            <person name="Han C."/>
            <person name="Sozhamannan S."/>
            <person name="Rosenzweig C.N."/>
            <person name="Skowronski E.W."/>
        </authorList>
    </citation>
    <scope>NUCLEOTIDE SEQUENCE [LARGE SCALE GENOMIC DNA]</scope>
    <source>
        <strain evidence="2 3">AK5</strain>
    </source>
</reference>
<dbReference type="CDD" id="cd00118">
    <property type="entry name" value="LysM"/>
    <property type="match status" value="3"/>
</dbReference>
<dbReference type="EMBL" id="PIPI01000001">
    <property type="protein sequence ID" value="RUO21435.1"/>
    <property type="molecule type" value="Genomic_DNA"/>
</dbReference>
<dbReference type="Pfam" id="PF01464">
    <property type="entry name" value="SLT"/>
    <property type="match status" value="1"/>
</dbReference>
<dbReference type="InterPro" id="IPR018392">
    <property type="entry name" value="LysM"/>
</dbReference>
<organism evidence="2 3">
    <name type="scientific">Aliidiomarina haloalkalitolerans</name>
    <dbReference type="NCBI Taxonomy" id="859059"/>
    <lineage>
        <taxon>Bacteria</taxon>
        <taxon>Pseudomonadati</taxon>
        <taxon>Pseudomonadota</taxon>
        <taxon>Gammaproteobacteria</taxon>
        <taxon>Alteromonadales</taxon>
        <taxon>Idiomarinaceae</taxon>
        <taxon>Aliidiomarina</taxon>
    </lineage>
</organism>
<dbReference type="InterPro" id="IPR036779">
    <property type="entry name" value="LysM_dom_sf"/>
</dbReference>
<dbReference type="OrthoDB" id="9815002at2"/>
<dbReference type="Gene3D" id="1.10.530.10">
    <property type="match status" value="1"/>
</dbReference>
<dbReference type="SUPFAM" id="SSF54106">
    <property type="entry name" value="LysM domain"/>
    <property type="match status" value="3"/>
</dbReference>
<evidence type="ECO:0000313" key="3">
    <source>
        <dbReference type="Proteomes" id="UP000288212"/>
    </source>
</evidence>
<gene>
    <name evidence="2" type="ORF">CWE06_00800</name>
</gene>
<dbReference type="CDD" id="cd16894">
    <property type="entry name" value="MltD-like"/>
    <property type="match status" value="1"/>
</dbReference>
<dbReference type="GO" id="GO:0008932">
    <property type="term" value="F:lytic endotransglycosylase activity"/>
    <property type="evidence" value="ECO:0007669"/>
    <property type="project" value="TreeGrafter"/>
</dbReference>
<dbReference type="InterPro" id="IPR023346">
    <property type="entry name" value="Lysozyme-like_dom_sf"/>
</dbReference>
<dbReference type="AlphaFoldDB" id="A0A432VXY4"/>
<dbReference type="Proteomes" id="UP000288212">
    <property type="component" value="Unassembled WGS sequence"/>
</dbReference>
<dbReference type="PROSITE" id="PS51782">
    <property type="entry name" value="LYSM"/>
    <property type="match status" value="3"/>
</dbReference>
<protein>
    <submittedName>
        <fullName evidence="2">Lytic transglycosylase</fullName>
    </submittedName>
</protein>
<dbReference type="RefSeq" id="WP_126790412.1">
    <property type="nucleotide sequence ID" value="NZ_PIPI01000001.1"/>
</dbReference>
<feature type="domain" description="LysM" evidence="1">
    <location>
        <begin position="418"/>
        <end position="462"/>
    </location>
</feature>
<keyword evidence="3" id="KW-1185">Reference proteome</keyword>
<dbReference type="InterPro" id="IPR008258">
    <property type="entry name" value="Transglycosylase_SLT_dom_1"/>
</dbReference>
<dbReference type="SMART" id="SM00257">
    <property type="entry name" value="LysM"/>
    <property type="match status" value="3"/>
</dbReference>
<feature type="domain" description="LysM" evidence="1">
    <location>
        <begin position="485"/>
        <end position="529"/>
    </location>
</feature>
<dbReference type="Pfam" id="PF01476">
    <property type="entry name" value="LysM"/>
    <property type="match status" value="3"/>
</dbReference>
<dbReference type="PANTHER" id="PTHR33734:SF22">
    <property type="entry name" value="MEMBRANE-BOUND LYTIC MUREIN TRANSGLYCOSYLASE D"/>
    <property type="match status" value="1"/>
</dbReference>
<dbReference type="Gene3D" id="3.10.350.10">
    <property type="entry name" value="LysM domain"/>
    <property type="match status" value="3"/>
</dbReference>
<accession>A0A432VXY4</accession>
<evidence type="ECO:0000313" key="2">
    <source>
        <dbReference type="EMBL" id="RUO21435.1"/>
    </source>
</evidence>
<proteinExistence type="predicted"/>
<sequence>MKKILITSAAVLVLSGCQLTDNRSADGYPTQPVEPPQMEREQGIQKYALIHPGFQQLPTIDRQLPADMQADLWDRIRLQMQLEIPEHPLIDTHRDWYLRHPNYIDRVAQRAAPFLHLIVQEIEKRDLPLELVLVPVVESAYDTFAYSHGRASGIWQFIPSTARHYGLEIDWWYDGRRDVMAATHTALDYFDRLAKTFDGDWLLAMAAYNGGQGRVLGAIRRNEREGKPTDFWNLQLPRETRNYVPKILALAELLRDSEQWEVTWTHIPNQPVTEIVDVGHQIDLALAAEMAGMSLEELHRFNSGYNRWATAPNGPHKLLLPIERAQQFKLALADSDPSDWLSWQRHQVRPGESLGLIAQRYNTTVRAIQQINNLSGTMIRQGDHLLIPVASQDLEQYTLSAEQRLASTQNRAQGQQRIEHRVSRGDTLWDIARKYRVSVANLSRWNNMAPGDTLRIGQTLVVWQNHTSSASSTQTAGTTPVMRTIQYNVRSGDSLARIASRFRVTVADIERWNSISRDRFLQPGQRLTLHVDVTKVSL</sequence>
<feature type="domain" description="LysM" evidence="1">
    <location>
        <begin position="344"/>
        <end position="387"/>
    </location>
</feature>
<dbReference type="PROSITE" id="PS51257">
    <property type="entry name" value="PROKAR_LIPOPROTEIN"/>
    <property type="match status" value="1"/>
</dbReference>
<dbReference type="SUPFAM" id="SSF53955">
    <property type="entry name" value="Lysozyme-like"/>
    <property type="match status" value="1"/>
</dbReference>
<evidence type="ECO:0000259" key="1">
    <source>
        <dbReference type="PROSITE" id="PS51782"/>
    </source>
</evidence>
<name>A0A432VXY4_9GAMM</name>
<dbReference type="PANTHER" id="PTHR33734">
    <property type="entry name" value="LYSM DOMAIN-CONTAINING GPI-ANCHORED PROTEIN 2"/>
    <property type="match status" value="1"/>
</dbReference>
<comment type="caution">
    <text evidence="2">The sequence shown here is derived from an EMBL/GenBank/DDBJ whole genome shotgun (WGS) entry which is preliminary data.</text>
</comment>